<evidence type="ECO:0000256" key="5">
    <source>
        <dbReference type="PROSITE-ProRule" id="PRU00325"/>
    </source>
</evidence>
<evidence type="ECO:0000256" key="4">
    <source>
        <dbReference type="ARBA" id="ARBA00022833"/>
    </source>
</evidence>
<comment type="function">
    <text evidence="6">Putative transcription activator involved in regulating light control of development.</text>
</comment>
<name>A0A2P5AWY6_TREOI</name>
<evidence type="ECO:0000313" key="10">
    <source>
        <dbReference type="Proteomes" id="UP000237000"/>
    </source>
</evidence>
<dbReference type="AlphaFoldDB" id="A0A2P5AWY6"/>
<dbReference type="Pfam" id="PF04434">
    <property type="entry name" value="SWIM"/>
    <property type="match status" value="1"/>
</dbReference>
<dbReference type="PANTHER" id="PTHR31669">
    <property type="entry name" value="PROTEIN FAR1-RELATED SEQUENCE 10-RELATED"/>
    <property type="match status" value="1"/>
</dbReference>
<evidence type="ECO:0000256" key="1">
    <source>
        <dbReference type="ARBA" id="ARBA00005889"/>
    </source>
</evidence>
<dbReference type="InParanoid" id="A0A2P5AWY6"/>
<dbReference type="GO" id="GO:0008270">
    <property type="term" value="F:zinc ion binding"/>
    <property type="evidence" value="ECO:0007669"/>
    <property type="project" value="UniProtKB-UniRule"/>
</dbReference>
<feature type="compositionally biased region" description="Basic and acidic residues" evidence="7">
    <location>
        <begin position="64"/>
        <end position="74"/>
    </location>
</feature>
<keyword evidence="4 6" id="KW-0862">Zinc</keyword>
<accession>A0A2P5AWY6</accession>
<dbReference type="EMBL" id="JXTC01000672">
    <property type="protein sequence ID" value="PON41037.1"/>
    <property type="molecule type" value="Genomic_DNA"/>
</dbReference>
<dbReference type="InterPro" id="IPR031052">
    <property type="entry name" value="FHY3/FAR1"/>
</dbReference>
<dbReference type="SMART" id="SM00575">
    <property type="entry name" value="ZnF_PMZ"/>
    <property type="match status" value="1"/>
</dbReference>
<evidence type="ECO:0000256" key="7">
    <source>
        <dbReference type="SAM" id="MobiDB-lite"/>
    </source>
</evidence>
<gene>
    <name evidence="9" type="ORF">TorRG33x02_339060</name>
</gene>
<feature type="compositionally biased region" description="Polar residues" evidence="7">
    <location>
        <begin position="251"/>
        <end position="274"/>
    </location>
</feature>
<dbReference type="Proteomes" id="UP000237000">
    <property type="component" value="Unassembled WGS sequence"/>
</dbReference>
<keyword evidence="10" id="KW-1185">Reference proteome</keyword>
<feature type="region of interest" description="Disordered" evidence="7">
    <location>
        <begin position="233"/>
        <end position="277"/>
    </location>
</feature>
<feature type="region of interest" description="Disordered" evidence="7">
    <location>
        <begin position="1"/>
        <end position="74"/>
    </location>
</feature>
<comment type="subcellular location">
    <subcellularLocation>
        <location evidence="6">Nucleus</location>
    </subcellularLocation>
</comment>
<feature type="compositionally biased region" description="Basic residues" evidence="7">
    <location>
        <begin position="237"/>
        <end position="248"/>
    </location>
</feature>
<evidence type="ECO:0000259" key="8">
    <source>
        <dbReference type="PROSITE" id="PS50966"/>
    </source>
</evidence>
<comment type="caution">
    <text evidence="9">The sequence shown here is derived from an EMBL/GenBank/DDBJ whole genome shotgun (WGS) entry which is preliminary data.</text>
</comment>
<evidence type="ECO:0000313" key="9">
    <source>
        <dbReference type="EMBL" id="PON41037.1"/>
    </source>
</evidence>
<evidence type="ECO:0000256" key="3">
    <source>
        <dbReference type="ARBA" id="ARBA00022771"/>
    </source>
</evidence>
<dbReference type="PROSITE" id="PS50966">
    <property type="entry name" value="ZF_SWIM"/>
    <property type="match status" value="1"/>
</dbReference>
<evidence type="ECO:0000256" key="6">
    <source>
        <dbReference type="RuleBase" id="RU367018"/>
    </source>
</evidence>
<organism evidence="9 10">
    <name type="scientific">Trema orientale</name>
    <name type="common">Charcoal tree</name>
    <name type="synonym">Celtis orientalis</name>
    <dbReference type="NCBI Taxonomy" id="63057"/>
    <lineage>
        <taxon>Eukaryota</taxon>
        <taxon>Viridiplantae</taxon>
        <taxon>Streptophyta</taxon>
        <taxon>Embryophyta</taxon>
        <taxon>Tracheophyta</taxon>
        <taxon>Spermatophyta</taxon>
        <taxon>Magnoliopsida</taxon>
        <taxon>eudicotyledons</taxon>
        <taxon>Gunneridae</taxon>
        <taxon>Pentapetalae</taxon>
        <taxon>rosids</taxon>
        <taxon>fabids</taxon>
        <taxon>Rosales</taxon>
        <taxon>Cannabaceae</taxon>
        <taxon>Trema</taxon>
    </lineage>
</organism>
<keyword evidence="3 5" id="KW-0863">Zinc-finger</keyword>
<dbReference type="GO" id="GO:0005634">
    <property type="term" value="C:nucleus"/>
    <property type="evidence" value="ECO:0007669"/>
    <property type="project" value="UniProtKB-SubCell"/>
</dbReference>
<dbReference type="GO" id="GO:0006355">
    <property type="term" value="P:regulation of DNA-templated transcription"/>
    <property type="evidence" value="ECO:0007669"/>
    <property type="project" value="UniProtKB-UniRule"/>
</dbReference>
<proteinExistence type="inferred from homology"/>
<feature type="domain" description="SWIM-type" evidence="8">
    <location>
        <begin position="93"/>
        <end position="129"/>
    </location>
</feature>
<feature type="region of interest" description="Disordered" evidence="7">
    <location>
        <begin position="382"/>
        <end position="404"/>
    </location>
</feature>
<dbReference type="PANTHER" id="PTHR31669:SF280">
    <property type="entry name" value="PROTEIN FAR1-RELATED SEQUENCE 2"/>
    <property type="match status" value="1"/>
</dbReference>
<keyword evidence="6" id="KW-0539">Nucleus</keyword>
<dbReference type="STRING" id="63057.A0A2P5AWY6"/>
<protein>
    <recommendedName>
        <fullName evidence="6">Protein FAR1-RELATED SEQUENCE</fullName>
    </recommendedName>
</protein>
<keyword evidence="2 6" id="KW-0479">Metal-binding</keyword>
<dbReference type="InterPro" id="IPR007527">
    <property type="entry name" value="Znf_SWIM"/>
</dbReference>
<reference evidence="10" key="1">
    <citation type="submission" date="2016-06" db="EMBL/GenBank/DDBJ databases">
        <title>Parallel loss of symbiosis genes in relatives of nitrogen-fixing non-legume Parasponia.</title>
        <authorList>
            <person name="Van Velzen R."/>
            <person name="Holmer R."/>
            <person name="Bu F."/>
            <person name="Rutten L."/>
            <person name="Van Zeijl A."/>
            <person name="Liu W."/>
            <person name="Santuari L."/>
            <person name="Cao Q."/>
            <person name="Sharma T."/>
            <person name="Shen D."/>
            <person name="Roswanjaya Y."/>
            <person name="Wardhani T."/>
            <person name="Kalhor M.S."/>
            <person name="Jansen J."/>
            <person name="Van den Hoogen J."/>
            <person name="Gungor B."/>
            <person name="Hartog M."/>
            <person name="Hontelez J."/>
            <person name="Verver J."/>
            <person name="Yang W.-C."/>
            <person name="Schijlen E."/>
            <person name="Repin R."/>
            <person name="Schilthuizen M."/>
            <person name="Schranz E."/>
            <person name="Heidstra R."/>
            <person name="Miyata K."/>
            <person name="Fedorova E."/>
            <person name="Kohlen W."/>
            <person name="Bisseling T."/>
            <person name="Smit S."/>
            <person name="Geurts R."/>
        </authorList>
    </citation>
    <scope>NUCLEOTIDE SEQUENCE [LARGE SCALE GENOMIC DNA]</scope>
    <source>
        <strain evidence="10">cv. RG33-2</strain>
    </source>
</reference>
<dbReference type="InterPro" id="IPR006564">
    <property type="entry name" value="Znf_PMZ"/>
</dbReference>
<sequence length="404" mass="45219">MEIDLELPSGEQDKPDVRSNSGVDVVDNAVGIDIEEEPVNSPVFSECGEGDHESNADQSISSGRDPEDANAKKDETEATIIFQVDDSEKRQNFLVAWNEEELQISCLCRSFEYRGFLCRHALLVLQMSGVSIIPSHYILKRWTKDAKVRHTVSELPRRLNFRLQRFNDLCKLATKLGEEGSLSLEAYNVAFQTLEEVLKHCVDVNNSVRSSLGPNMSTVHSFVDVDENHGGAIIGKSSKKKKTYKKRKGQSEPQGVSTRTQDSGPQMENTNSRADNLDDCYFPQQNIQGVELDSRTQALDGFYTTKHGIQGVGQMNSISTVRNIYYTHQHGMQGQLHSVPARVVHYGNQQSMQGLLQGQLGFRVPTAQGCFDIQESLQDMDQSAGSSQYHRIASKHQQDKHLSR</sequence>
<comment type="similarity">
    <text evidence="1 6">Belongs to the FHY3/FAR1 family.</text>
</comment>
<dbReference type="OrthoDB" id="742364at2759"/>
<evidence type="ECO:0000256" key="2">
    <source>
        <dbReference type="ARBA" id="ARBA00022723"/>
    </source>
</evidence>